<feature type="transmembrane region" description="Helical" evidence="6">
    <location>
        <begin position="535"/>
        <end position="558"/>
    </location>
</feature>
<dbReference type="OrthoDB" id="3026777at2759"/>
<accession>A0A371C7U8</accession>
<evidence type="ECO:0000256" key="4">
    <source>
        <dbReference type="ARBA" id="ARBA00023136"/>
    </source>
</evidence>
<feature type="region of interest" description="Disordered" evidence="5">
    <location>
        <begin position="337"/>
        <end position="367"/>
    </location>
</feature>
<keyword evidence="3 6" id="KW-1133">Transmembrane helix</keyword>
<feature type="transmembrane region" description="Helical" evidence="6">
    <location>
        <begin position="61"/>
        <end position="85"/>
    </location>
</feature>
<evidence type="ECO:0000256" key="6">
    <source>
        <dbReference type="SAM" id="Phobius"/>
    </source>
</evidence>
<dbReference type="VEuPathDB" id="FungiDB:YALI1_C06298g"/>
<feature type="transmembrane region" description="Helical" evidence="6">
    <location>
        <begin position="253"/>
        <end position="278"/>
    </location>
</feature>
<feature type="transmembrane region" description="Helical" evidence="6">
    <location>
        <begin position="477"/>
        <end position="496"/>
    </location>
</feature>
<dbReference type="EMBL" id="KZ858981">
    <property type="protein sequence ID" value="RDW26388.1"/>
    <property type="molecule type" value="Genomic_DNA"/>
</dbReference>
<feature type="transmembrane region" description="Helical" evidence="6">
    <location>
        <begin position="570"/>
        <end position="588"/>
    </location>
</feature>
<feature type="region of interest" description="Disordered" evidence="5">
    <location>
        <begin position="300"/>
        <end position="322"/>
    </location>
</feature>
<feature type="transmembrane region" description="Helical" evidence="6">
    <location>
        <begin position="187"/>
        <end position="208"/>
    </location>
</feature>
<evidence type="ECO:0000256" key="5">
    <source>
        <dbReference type="SAM" id="MobiDB-lite"/>
    </source>
</evidence>
<dbReference type="InterPro" id="IPR011701">
    <property type="entry name" value="MFS"/>
</dbReference>
<comment type="subcellular location">
    <subcellularLocation>
        <location evidence="1">Membrane</location>
        <topology evidence="1">Multi-pass membrane protein</topology>
    </subcellularLocation>
</comment>
<feature type="transmembrane region" description="Helical" evidence="6">
    <location>
        <begin position="228"/>
        <end position="247"/>
    </location>
</feature>
<feature type="region of interest" description="Disordered" evidence="5">
    <location>
        <begin position="20"/>
        <end position="39"/>
    </location>
</feature>
<evidence type="ECO:0000313" key="8">
    <source>
        <dbReference type="Proteomes" id="UP000256601"/>
    </source>
</evidence>
<sequence>MDTHGITDTVDELTRQNLESDECQPLLPPEETCDEESDCPDSILKPKYAKMPYAKRPSPTVLIVAFAIYATAIIAWSLMSINVLINLVCQREYGSESSNSGTAGSLISILAAPIVENPALCQTPLVQKKTARFQIVMETVQSLVAMITVTRLGELSDRIGRKPLLLWCGVCTVLNALIWLPCVLFGWHYYTLVAGSFFMGLSGSVPMLMAMNHSYATDVVRSKHRAKVFGYMHGAIFAGAALGPFAVGRITRSWGIVAAMGFSLSLQMVFLGIIFFLVPESRSKLKRKYSTHFKRVNSRSRLAGSSGRNNSGVFADDTSGVRDPNKNKVRISIVEEASQSAPDLRTPDFSGNHSSGNSDSDSGKKGRVAKSVAAVKEHFESLSILSFSNRSRSTRINAWIILSIDAFMYCSQVGVVGLLVLYSGFRFKWGTEQTGNMISLMGLSKVLAVMLFMPVVMGILNRVFVTRLNHIDMTDLFVIRLGMIVNCMGWFGVATATSGTLFLIAVASMSLSSTASPTLQSALVKYIDRKDTGRLLGALALLHHICSLLAPIVFTSIYTLTVDTRPELCFYIVSGIFASMFVATLFISHPSDDE</sequence>
<evidence type="ECO:0000313" key="7">
    <source>
        <dbReference type="EMBL" id="RDW26388.1"/>
    </source>
</evidence>
<dbReference type="AlphaFoldDB" id="A0A371C7U8"/>
<feature type="transmembrane region" description="Helical" evidence="6">
    <location>
        <begin position="398"/>
        <end position="422"/>
    </location>
</feature>
<dbReference type="PROSITE" id="PS00216">
    <property type="entry name" value="SUGAR_TRANSPORT_1"/>
    <property type="match status" value="1"/>
</dbReference>
<dbReference type="GO" id="GO:0016020">
    <property type="term" value="C:membrane"/>
    <property type="evidence" value="ECO:0007669"/>
    <property type="project" value="UniProtKB-SubCell"/>
</dbReference>
<organism evidence="7 8">
    <name type="scientific">Yarrowia lipolytica</name>
    <name type="common">Candida lipolytica</name>
    <dbReference type="NCBI Taxonomy" id="4952"/>
    <lineage>
        <taxon>Eukaryota</taxon>
        <taxon>Fungi</taxon>
        <taxon>Dikarya</taxon>
        <taxon>Ascomycota</taxon>
        <taxon>Saccharomycotina</taxon>
        <taxon>Dipodascomycetes</taxon>
        <taxon>Dipodascales</taxon>
        <taxon>Dipodascales incertae sedis</taxon>
        <taxon>Yarrowia</taxon>
    </lineage>
</organism>
<dbReference type="InterPro" id="IPR036259">
    <property type="entry name" value="MFS_trans_sf"/>
</dbReference>
<dbReference type="Gene3D" id="1.20.1250.20">
    <property type="entry name" value="MFS general substrate transporter like domains"/>
    <property type="match status" value="1"/>
</dbReference>
<name>A0A371C7U8_YARLL</name>
<feature type="transmembrane region" description="Helical" evidence="6">
    <location>
        <begin position="442"/>
        <end position="465"/>
    </location>
</feature>
<reference evidence="7 8" key="1">
    <citation type="submission" date="2018-07" db="EMBL/GenBank/DDBJ databases">
        <title>Draft Genome Assemblies for Five Robust Yarrowia lipolytica Strains Exhibiting High Lipid Production and Pentose Sugar Utilization and Sugar Alcohol Secretion from Undetoxified Lignocellulosic Biomass Hydrolysates.</title>
        <authorList>
            <consortium name="DOE Joint Genome Institute"/>
            <person name="Walker C."/>
            <person name="Ryu S."/>
            <person name="Na H."/>
            <person name="Zane M."/>
            <person name="LaButti K."/>
            <person name="Lipzen A."/>
            <person name="Haridas S."/>
            <person name="Barry K."/>
            <person name="Grigoriev I.V."/>
            <person name="Quarterman J."/>
            <person name="Slininger P."/>
            <person name="Dien B."/>
            <person name="Trinh C.T."/>
        </authorList>
    </citation>
    <scope>NUCLEOTIDE SEQUENCE [LARGE SCALE GENOMIC DNA]</scope>
    <source>
        <strain evidence="7 8">YB392</strain>
    </source>
</reference>
<evidence type="ECO:0000256" key="1">
    <source>
        <dbReference type="ARBA" id="ARBA00004141"/>
    </source>
</evidence>
<gene>
    <name evidence="7" type="ORF">B0I71DRAFT_131041</name>
</gene>
<dbReference type="VEuPathDB" id="FungiDB:YALI0_C04796g"/>
<keyword evidence="2 6" id="KW-0812">Transmembrane</keyword>
<dbReference type="Proteomes" id="UP000256601">
    <property type="component" value="Unassembled WGS sequence"/>
</dbReference>
<protein>
    <submittedName>
        <fullName evidence="7">Major facilitator superfamily domain-containing protein</fullName>
    </submittedName>
</protein>
<feature type="transmembrane region" description="Helical" evidence="6">
    <location>
        <begin position="164"/>
        <end position="181"/>
    </location>
</feature>
<dbReference type="PANTHER" id="PTHR23507:SF1">
    <property type="entry name" value="FI18259P1-RELATED"/>
    <property type="match status" value="1"/>
</dbReference>
<proteinExistence type="predicted"/>
<dbReference type="PANTHER" id="PTHR23507">
    <property type="entry name" value="ZGC:174356"/>
    <property type="match status" value="1"/>
</dbReference>
<dbReference type="SUPFAM" id="SSF103473">
    <property type="entry name" value="MFS general substrate transporter"/>
    <property type="match status" value="1"/>
</dbReference>
<evidence type="ECO:0000256" key="3">
    <source>
        <dbReference type="ARBA" id="ARBA00022989"/>
    </source>
</evidence>
<dbReference type="Pfam" id="PF07690">
    <property type="entry name" value="MFS_1"/>
    <property type="match status" value="1"/>
</dbReference>
<feature type="compositionally biased region" description="Low complexity" evidence="5">
    <location>
        <begin position="350"/>
        <end position="360"/>
    </location>
</feature>
<dbReference type="InterPro" id="IPR005829">
    <property type="entry name" value="Sugar_transporter_CS"/>
</dbReference>
<keyword evidence="4 6" id="KW-0472">Membrane</keyword>
<evidence type="ECO:0000256" key="2">
    <source>
        <dbReference type="ARBA" id="ARBA00022692"/>
    </source>
</evidence>
<dbReference type="GO" id="GO:0022857">
    <property type="term" value="F:transmembrane transporter activity"/>
    <property type="evidence" value="ECO:0007669"/>
    <property type="project" value="InterPro"/>
</dbReference>